<dbReference type="RefSeq" id="WP_008986069.1">
    <property type="nucleotide sequence ID" value="NZ_CP131575.1"/>
</dbReference>
<organism evidence="1 2">
    <name type="scientific">Photobacterium leiognathi subsp. mandapamensis</name>
    <name type="common">Photobacterium mandapamensis</name>
    <dbReference type="NCBI Taxonomy" id="48408"/>
    <lineage>
        <taxon>Bacteria</taxon>
        <taxon>Pseudomonadati</taxon>
        <taxon>Pseudomonadota</taxon>
        <taxon>Gammaproteobacteria</taxon>
        <taxon>Vibrionales</taxon>
        <taxon>Vibrionaceae</taxon>
        <taxon>Photobacterium</taxon>
    </lineage>
</organism>
<accession>A0A2T3KRH8</accession>
<dbReference type="EMBL" id="PYNS01000024">
    <property type="protein sequence ID" value="PSV08907.1"/>
    <property type="molecule type" value="Genomic_DNA"/>
</dbReference>
<comment type="caution">
    <text evidence="1">The sequence shown here is derived from an EMBL/GenBank/DDBJ whole genome shotgun (WGS) entry which is preliminary data.</text>
</comment>
<dbReference type="AlphaFoldDB" id="A0A2T3KRH8"/>
<evidence type="ECO:0000313" key="2">
    <source>
        <dbReference type="Proteomes" id="UP000240530"/>
    </source>
</evidence>
<name>A0A2T3KRH8_PHOLD</name>
<protein>
    <submittedName>
        <fullName evidence="1">Molecular chaperone GroEL</fullName>
    </submittedName>
</protein>
<gene>
    <name evidence="1" type="ORF">C0W93_17260</name>
</gene>
<evidence type="ECO:0000313" key="1">
    <source>
        <dbReference type="EMBL" id="PSV08907.1"/>
    </source>
</evidence>
<sequence>MTDFTYGVVMVEDDQPFDMGKVNTQDVPEEAVATYIQIIEQLLKQDSQGKQYAGLGFEGAEKLAFSALPVEEHDKIATGLVYNPDNNGENLVLVGRVFFSIKERSVSFNMETNADDVLVQGDEDLRGFVQSFIVCFMAAWVELNKAHLA</sequence>
<reference evidence="1 2" key="1">
    <citation type="submission" date="2018-03" db="EMBL/GenBank/DDBJ databases">
        <title>Whole genome sequencing of Histamine producing bacteria.</title>
        <authorList>
            <person name="Butler K."/>
        </authorList>
    </citation>
    <scope>NUCLEOTIDE SEQUENCE [LARGE SCALE GENOMIC DNA]</scope>
    <source>
        <strain evidence="1 2">Res.4.1</strain>
    </source>
</reference>
<proteinExistence type="predicted"/>
<dbReference type="Proteomes" id="UP000240530">
    <property type="component" value="Unassembled WGS sequence"/>
</dbReference>